<evidence type="ECO:0000259" key="8">
    <source>
        <dbReference type="Pfam" id="PF23262"/>
    </source>
</evidence>
<keyword evidence="3 6" id="KW-1133">Transmembrane helix</keyword>
<evidence type="ECO:0000313" key="9">
    <source>
        <dbReference type="EMBL" id="EPS63811.1"/>
    </source>
</evidence>
<feature type="transmembrane region" description="Helical" evidence="6">
    <location>
        <begin position="240"/>
        <end position="260"/>
    </location>
</feature>
<dbReference type="Pfam" id="PF06813">
    <property type="entry name" value="Nodulin-like"/>
    <property type="match status" value="1"/>
</dbReference>
<feature type="transmembrane region" description="Helical" evidence="6">
    <location>
        <begin position="328"/>
        <end position="348"/>
    </location>
</feature>
<feature type="transmembrane region" description="Helical" evidence="6">
    <location>
        <begin position="454"/>
        <end position="474"/>
    </location>
</feature>
<evidence type="ECO:0000256" key="1">
    <source>
        <dbReference type="ARBA" id="ARBA00004141"/>
    </source>
</evidence>
<feature type="non-terminal residue" evidence="9">
    <location>
        <position position="531"/>
    </location>
</feature>
<dbReference type="GO" id="GO:0016020">
    <property type="term" value="C:membrane"/>
    <property type="evidence" value="ECO:0007669"/>
    <property type="project" value="UniProtKB-SubCell"/>
</dbReference>
<organism evidence="9 10">
    <name type="scientific">Genlisea aurea</name>
    <dbReference type="NCBI Taxonomy" id="192259"/>
    <lineage>
        <taxon>Eukaryota</taxon>
        <taxon>Viridiplantae</taxon>
        <taxon>Streptophyta</taxon>
        <taxon>Embryophyta</taxon>
        <taxon>Tracheophyta</taxon>
        <taxon>Spermatophyta</taxon>
        <taxon>Magnoliopsida</taxon>
        <taxon>eudicotyledons</taxon>
        <taxon>Gunneridae</taxon>
        <taxon>Pentapetalae</taxon>
        <taxon>asterids</taxon>
        <taxon>lamiids</taxon>
        <taxon>Lamiales</taxon>
        <taxon>Lentibulariaceae</taxon>
        <taxon>Genlisea</taxon>
    </lineage>
</organism>
<dbReference type="EMBL" id="AUSU01005221">
    <property type="protein sequence ID" value="EPS63811.1"/>
    <property type="molecule type" value="Genomic_DNA"/>
</dbReference>
<name>S8CGT4_9LAMI</name>
<dbReference type="InterPro" id="IPR010658">
    <property type="entry name" value="Nodulin-like"/>
</dbReference>
<feature type="transmembrane region" description="Helical" evidence="6">
    <location>
        <begin position="111"/>
        <end position="134"/>
    </location>
</feature>
<dbReference type="InterPro" id="IPR036259">
    <property type="entry name" value="MFS_trans_sf"/>
</dbReference>
<evidence type="ECO:0000313" key="10">
    <source>
        <dbReference type="Proteomes" id="UP000015453"/>
    </source>
</evidence>
<keyword evidence="10" id="KW-1185">Reference proteome</keyword>
<dbReference type="AlphaFoldDB" id="S8CGT4"/>
<feature type="domain" description="NFD4 C-terminal" evidence="8">
    <location>
        <begin position="325"/>
        <end position="531"/>
    </location>
</feature>
<accession>S8CGT4</accession>
<gene>
    <name evidence="9" type="ORF">M569_10970</name>
</gene>
<comment type="caution">
    <text evidence="9">The sequence shown here is derived from an EMBL/GenBank/DDBJ whole genome shotgun (WGS) entry which is preliminary data.</text>
</comment>
<dbReference type="PANTHER" id="PTHR21576">
    <property type="entry name" value="UNCHARACTERIZED NODULIN-LIKE PROTEIN"/>
    <property type="match status" value="1"/>
</dbReference>
<evidence type="ECO:0000256" key="3">
    <source>
        <dbReference type="ARBA" id="ARBA00022989"/>
    </source>
</evidence>
<dbReference type="Gene3D" id="1.20.1250.20">
    <property type="entry name" value="MFS general substrate transporter like domains"/>
    <property type="match status" value="1"/>
</dbReference>
<dbReference type="CDD" id="cd17354">
    <property type="entry name" value="MFS_Mch1p_like"/>
    <property type="match status" value="1"/>
</dbReference>
<evidence type="ECO:0000256" key="6">
    <source>
        <dbReference type="SAM" id="Phobius"/>
    </source>
</evidence>
<evidence type="ECO:0000256" key="2">
    <source>
        <dbReference type="ARBA" id="ARBA00022692"/>
    </source>
</evidence>
<feature type="transmembrane region" description="Helical" evidence="6">
    <location>
        <begin position="83"/>
        <end position="105"/>
    </location>
</feature>
<dbReference type="PANTHER" id="PTHR21576:SF165">
    <property type="entry name" value="PROTEIN NUCLEAR FUSION DEFECTIVE 4-LIKE"/>
    <property type="match status" value="1"/>
</dbReference>
<sequence>MEMDYNPSRKSFVDNKWVATVASIWIQCTSGSLYTFTVYSPILKSTQGYDQSTLDTVSVFKDLGANIGILSGLLYTPAAPWRALFAGAVQCFAGYLLIWLTVTGALPPPPAAVMCFYMFLAAHAMTFFNTADVVSGVHNFPNYRGVIVGIMKGFLGLSGAVLIQVYQTIFKNNTASYILLLALLPSINAIVLMGFVRTYQTCEEDEKKYLNRFSVLALLLAAYLTAVTIFQHIFKLKSSLYVVTFVFLVLLLVFPVLVAVEAQRQKSYRMVKSLLEQNQITQLLDGEDGSIITSCRQHEELRETNNGDDDDDDDDGEDKTLLQSMKSINFWFLFYTTACGMGSGLATVNNISQIGESLGYSPLATNTLVSLWSIWNFLGRFGAGYISDSFLHLRASPRPLFVAIALAAMSAGHALIACDAMGRGLYVGSVVVGIGYGSQWSLMPTVASELFGKAHMGTIFNTITAAGPVGSYVLSVRVVGRLYDEEAAAQGGGEKCIGSKCFMASFLIMGCVCFSGFVVALCLMFRTRRFY</sequence>
<keyword evidence="2 6" id="KW-0812">Transmembrane</keyword>
<comment type="similarity">
    <text evidence="5">Belongs to the major facilitator superfamily. Phosphate:H(+) symporter (TC 2.A.1.9) family.</text>
</comment>
<keyword evidence="4 6" id="KW-0472">Membrane</keyword>
<feature type="domain" description="Nodulin-like" evidence="7">
    <location>
        <begin position="16"/>
        <end position="259"/>
    </location>
</feature>
<dbReference type="Pfam" id="PF23262">
    <property type="entry name" value="NFD4_C"/>
    <property type="match status" value="1"/>
</dbReference>
<dbReference type="InterPro" id="IPR056555">
    <property type="entry name" value="NFD4_C"/>
</dbReference>
<protein>
    <recommendedName>
        <fullName evidence="11">Nodulin-like domain-containing protein</fullName>
    </recommendedName>
</protein>
<comment type="subcellular location">
    <subcellularLocation>
        <location evidence="1">Membrane</location>
        <topology evidence="1">Multi-pass membrane protein</topology>
    </subcellularLocation>
</comment>
<proteinExistence type="inferred from homology"/>
<feature type="transmembrane region" description="Helical" evidence="6">
    <location>
        <begin position="146"/>
        <end position="169"/>
    </location>
</feature>
<feature type="transmembrane region" description="Helical" evidence="6">
    <location>
        <begin position="215"/>
        <end position="234"/>
    </location>
</feature>
<evidence type="ECO:0000256" key="4">
    <source>
        <dbReference type="ARBA" id="ARBA00023136"/>
    </source>
</evidence>
<feature type="transmembrane region" description="Helical" evidence="6">
    <location>
        <begin position="175"/>
        <end position="195"/>
    </location>
</feature>
<feature type="transmembrane region" description="Helical" evidence="6">
    <location>
        <begin position="399"/>
        <end position="417"/>
    </location>
</feature>
<dbReference type="Proteomes" id="UP000015453">
    <property type="component" value="Unassembled WGS sequence"/>
</dbReference>
<evidence type="ECO:0008006" key="11">
    <source>
        <dbReference type="Google" id="ProtNLM"/>
    </source>
</evidence>
<feature type="transmembrane region" description="Helical" evidence="6">
    <location>
        <begin position="423"/>
        <end position="442"/>
    </location>
</feature>
<evidence type="ECO:0000256" key="5">
    <source>
        <dbReference type="ARBA" id="ARBA00044504"/>
    </source>
</evidence>
<dbReference type="SUPFAM" id="SSF103473">
    <property type="entry name" value="MFS general substrate transporter"/>
    <property type="match status" value="2"/>
</dbReference>
<reference evidence="9 10" key="1">
    <citation type="journal article" date="2013" name="BMC Genomics">
        <title>The miniature genome of a carnivorous plant Genlisea aurea contains a low number of genes and short non-coding sequences.</title>
        <authorList>
            <person name="Leushkin E.V."/>
            <person name="Sutormin R.A."/>
            <person name="Nabieva E.R."/>
            <person name="Penin A.A."/>
            <person name="Kondrashov A.S."/>
            <person name="Logacheva M.D."/>
        </authorList>
    </citation>
    <scope>NUCLEOTIDE SEQUENCE [LARGE SCALE GENOMIC DNA]</scope>
</reference>
<evidence type="ECO:0000259" key="7">
    <source>
        <dbReference type="Pfam" id="PF06813"/>
    </source>
</evidence>
<feature type="transmembrane region" description="Helical" evidence="6">
    <location>
        <begin position="502"/>
        <end position="525"/>
    </location>
</feature>
<dbReference type="OrthoDB" id="410267at2759"/>